<feature type="domain" description="Putative restriction endonuclease" evidence="1">
    <location>
        <begin position="18"/>
        <end position="177"/>
    </location>
</feature>
<dbReference type="CDD" id="cd06260">
    <property type="entry name" value="DUF820-like"/>
    <property type="match status" value="1"/>
</dbReference>
<proteinExistence type="predicted"/>
<dbReference type="PANTHER" id="PTHR34107">
    <property type="entry name" value="SLL0198 PROTEIN-RELATED"/>
    <property type="match status" value="1"/>
</dbReference>
<dbReference type="InterPro" id="IPR012296">
    <property type="entry name" value="Nuclease_put_TT1808"/>
</dbReference>
<dbReference type="AlphaFoldDB" id="A0A3B0VE03"/>
<dbReference type="Gene3D" id="3.90.1570.10">
    <property type="entry name" value="tt1808, chain A"/>
    <property type="match status" value="1"/>
</dbReference>
<reference evidence="2" key="1">
    <citation type="submission" date="2018-06" db="EMBL/GenBank/DDBJ databases">
        <authorList>
            <person name="Zhirakovskaya E."/>
        </authorList>
    </citation>
    <scope>NUCLEOTIDE SEQUENCE</scope>
</reference>
<dbReference type="InterPro" id="IPR008538">
    <property type="entry name" value="Uma2"/>
</dbReference>
<dbReference type="InterPro" id="IPR011335">
    <property type="entry name" value="Restrct_endonuc-II-like"/>
</dbReference>
<dbReference type="PANTHER" id="PTHR34107:SF1">
    <property type="entry name" value="SLL0198 PROTEIN"/>
    <property type="match status" value="1"/>
</dbReference>
<accession>A0A3B0VE03</accession>
<dbReference type="EMBL" id="UOEU01000856">
    <property type="protein sequence ID" value="VAW41745.1"/>
    <property type="molecule type" value="Genomic_DNA"/>
</dbReference>
<organism evidence="2">
    <name type="scientific">hydrothermal vent metagenome</name>
    <dbReference type="NCBI Taxonomy" id="652676"/>
    <lineage>
        <taxon>unclassified sequences</taxon>
        <taxon>metagenomes</taxon>
        <taxon>ecological metagenomes</taxon>
    </lineage>
</organism>
<dbReference type="Pfam" id="PF05685">
    <property type="entry name" value="Uma2"/>
    <property type="match status" value="1"/>
</dbReference>
<evidence type="ECO:0000259" key="1">
    <source>
        <dbReference type="Pfam" id="PF05685"/>
    </source>
</evidence>
<gene>
    <name evidence="2" type="ORF">MNBD_CHLOROFLEXI01-2033</name>
</gene>
<evidence type="ECO:0000313" key="2">
    <source>
        <dbReference type="EMBL" id="VAW41745.1"/>
    </source>
</evidence>
<name>A0A3B0VE03_9ZZZZ</name>
<protein>
    <recommendedName>
        <fullName evidence="1">Putative restriction endonuclease domain-containing protein</fullName>
    </recommendedName>
</protein>
<dbReference type="SUPFAM" id="SSF52980">
    <property type="entry name" value="Restriction endonuclease-like"/>
    <property type="match status" value="1"/>
</dbReference>
<sequence>MAIAQIKQKLITGDELLEMGDIGRCELVTGEIIKMSPTNVEHSYLENEIGALLREFIASRDLGWVFVGEVGIFTRHDPDTVRGADVAFISKERIPKRPRQGFLDIAPELIVEIVSPTDRWTNLQDKIEEYFAIGVQWIWVVEPKRQVIRVYHSPTRAEVIGDLLQGEGVLEGFELSITTLFAE</sequence>